<dbReference type="Proteomes" id="UP000195437">
    <property type="component" value="Chromosome"/>
</dbReference>
<dbReference type="SMART" id="SM00382">
    <property type="entry name" value="AAA"/>
    <property type="match status" value="1"/>
</dbReference>
<name>A0A1Y0ISK5_9BACL</name>
<dbReference type="Pfam" id="PF01695">
    <property type="entry name" value="IstB_IS21"/>
    <property type="match status" value="1"/>
</dbReference>
<evidence type="ECO:0000313" key="2">
    <source>
        <dbReference type="EMBL" id="ARU63250.1"/>
    </source>
</evidence>
<proteinExistence type="predicted"/>
<dbReference type="Gene3D" id="3.40.50.300">
    <property type="entry name" value="P-loop containing nucleotide triphosphate hydrolases"/>
    <property type="match status" value="1"/>
</dbReference>
<dbReference type="PANTHER" id="PTHR30050">
    <property type="entry name" value="CHROMOSOMAL REPLICATION INITIATOR PROTEIN DNAA"/>
    <property type="match status" value="1"/>
</dbReference>
<dbReference type="EMBL" id="CP021434">
    <property type="protein sequence ID" value="ARU63250.1"/>
    <property type="molecule type" value="Genomic_DNA"/>
</dbReference>
<dbReference type="KEGG" id="tum:CBW65_21410"/>
<dbReference type="OrthoDB" id="61127at2"/>
<protein>
    <recommendedName>
        <fullName evidence="1">AAA+ ATPase domain-containing protein</fullName>
    </recommendedName>
</protein>
<reference evidence="3" key="1">
    <citation type="submission" date="2017-05" db="EMBL/GenBank/DDBJ databases">
        <authorList>
            <person name="Sung H."/>
        </authorList>
    </citation>
    <scope>NUCLEOTIDE SEQUENCE [LARGE SCALE GENOMIC DNA]</scope>
    <source>
        <strain evidence="3">AR23208</strain>
    </source>
</reference>
<dbReference type="PANTHER" id="PTHR30050:SF4">
    <property type="entry name" value="ATP-BINDING PROTEIN RV3427C IN INSERTION SEQUENCE-RELATED"/>
    <property type="match status" value="1"/>
</dbReference>
<dbReference type="InterPro" id="IPR003593">
    <property type="entry name" value="AAA+_ATPase"/>
</dbReference>
<organism evidence="2 3">
    <name type="scientific">Tumebacillus avium</name>
    <dbReference type="NCBI Taxonomy" id="1903704"/>
    <lineage>
        <taxon>Bacteria</taxon>
        <taxon>Bacillati</taxon>
        <taxon>Bacillota</taxon>
        <taxon>Bacilli</taxon>
        <taxon>Bacillales</taxon>
        <taxon>Alicyclobacillaceae</taxon>
        <taxon>Tumebacillus</taxon>
    </lineage>
</organism>
<accession>A0A1Y0ISK5</accession>
<sequence length="314" mass="35848">MEHIGSALGMAARLKGQFDYSPDYFRERLPHLRSLGVDDQTVKRGAILLLDLIKQERICGNCQGYDKCGKEGDAQGLYDYLDLYNDQLTVRSGPCNPYLKHIEMRETSSLREFSEKTLADKEYRFDNYPQEQARKHPELYAAAMEFASGYDHRRNPIETAAAFKGLYIFGSPGVGKTHLMLAICNMLDDRQVPNIFVRADTIFDKLRGMAASGQDMEAVLEKYCTVPVLAIDEFAQERANEFTLDKIFRIINYRFSNKLPTLFTSNYEPPAVYKTFYDSTKTVDAMISRIVQMTRIGRLTGKDARLSQVEFLDA</sequence>
<evidence type="ECO:0000313" key="3">
    <source>
        <dbReference type="Proteomes" id="UP000195437"/>
    </source>
</evidence>
<dbReference type="CDD" id="cd00009">
    <property type="entry name" value="AAA"/>
    <property type="match status" value="1"/>
</dbReference>
<dbReference type="RefSeq" id="WP_087458594.1">
    <property type="nucleotide sequence ID" value="NZ_CP021434.1"/>
</dbReference>
<dbReference type="AlphaFoldDB" id="A0A1Y0ISK5"/>
<feature type="domain" description="AAA+ ATPase" evidence="1">
    <location>
        <begin position="162"/>
        <end position="297"/>
    </location>
</feature>
<dbReference type="SUPFAM" id="SSF52540">
    <property type="entry name" value="P-loop containing nucleoside triphosphate hydrolases"/>
    <property type="match status" value="1"/>
</dbReference>
<dbReference type="InterPro" id="IPR027417">
    <property type="entry name" value="P-loop_NTPase"/>
</dbReference>
<dbReference type="GO" id="GO:0006260">
    <property type="term" value="P:DNA replication"/>
    <property type="evidence" value="ECO:0007669"/>
    <property type="project" value="TreeGrafter"/>
</dbReference>
<evidence type="ECO:0000259" key="1">
    <source>
        <dbReference type="SMART" id="SM00382"/>
    </source>
</evidence>
<dbReference type="GO" id="GO:0005524">
    <property type="term" value="F:ATP binding"/>
    <property type="evidence" value="ECO:0007669"/>
    <property type="project" value="InterPro"/>
</dbReference>
<keyword evidence="3" id="KW-1185">Reference proteome</keyword>
<gene>
    <name evidence="2" type="ORF">CBW65_21410</name>
</gene>
<dbReference type="InterPro" id="IPR002611">
    <property type="entry name" value="IstB_ATP-bd"/>
</dbReference>